<comment type="caution">
    <text evidence="2">The sequence shown here is derived from an EMBL/GenBank/DDBJ whole genome shotgun (WGS) entry which is preliminary data.</text>
</comment>
<dbReference type="PROSITE" id="PS00409">
    <property type="entry name" value="PROKAR_NTER_METHYL"/>
    <property type="match status" value="1"/>
</dbReference>
<protein>
    <submittedName>
        <fullName evidence="2">Membrane or secreted protein containing Prepilin-type cleavage/methylation</fullName>
    </submittedName>
</protein>
<dbReference type="Proteomes" id="UP000033423">
    <property type="component" value="Unassembled WGS sequence"/>
</dbReference>
<evidence type="ECO:0000313" key="3">
    <source>
        <dbReference type="Proteomes" id="UP000033423"/>
    </source>
</evidence>
<sequence length="170" mass="18600">MNSKMTVKNNKGFSLLELLVVIAIISLLLSIAIAVFLGIRDKSRMTVFLHAAKEAKGDLLSWLDQAYHPVGKITSTSSIDCQDVNAGELLRDGVATKYAYCRNFILREESPWKTGSPLWVVLTDATGIAAYAGQIVMVQKQPTASTWATSVSVYAIGLDGTTLYYDEAKY</sequence>
<keyword evidence="1" id="KW-0812">Transmembrane</keyword>
<reference evidence="2 3" key="1">
    <citation type="submission" date="2015-02" db="EMBL/GenBank/DDBJ databases">
        <title>Single-cell genomics of uncultivated deep-branching MTB reveals a conserved set of magnetosome genes.</title>
        <authorList>
            <person name="Kolinko S."/>
            <person name="Richter M."/>
            <person name="Glockner F.O."/>
            <person name="Brachmann A."/>
            <person name="Schuler D."/>
        </authorList>
    </citation>
    <scope>NUCLEOTIDE SEQUENCE [LARGE SCALE GENOMIC DNA]</scope>
    <source>
        <strain evidence="2">TM-1</strain>
    </source>
</reference>
<evidence type="ECO:0000313" key="2">
    <source>
        <dbReference type="EMBL" id="KJU87100.1"/>
    </source>
</evidence>
<keyword evidence="3" id="KW-1185">Reference proteome</keyword>
<feature type="transmembrane region" description="Helical" evidence="1">
    <location>
        <begin position="12"/>
        <end position="39"/>
    </location>
</feature>
<name>A0A0F3GYZ0_9BACT</name>
<gene>
    <name evidence="2" type="ORF">MBAV_000704</name>
</gene>
<dbReference type="Gene3D" id="3.30.700.10">
    <property type="entry name" value="Glycoprotein, Type 4 Pilin"/>
    <property type="match status" value="1"/>
</dbReference>
<organism evidence="2 3">
    <name type="scientific">Candidatus Magnetobacterium bavaricum</name>
    <dbReference type="NCBI Taxonomy" id="29290"/>
    <lineage>
        <taxon>Bacteria</taxon>
        <taxon>Pseudomonadati</taxon>
        <taxon>Nitrospirota</taxon>
        <taxon>Thermodesulfovibrionia</taxon>
        <taxon>Thermodesulfovibrionales</taxon>
        <taxon>Candidatus Magnetobacteriaceae</taxon>
        <taxon>Candidatus Magnetobacterium</taxon>
    </lineage>
</organism>
<dbReference type="NCBIfam" id="TIGR02532">
    <property type="entry name" value="IV_pilin_GFxxxE"/>
    <property type="match status" value="1"/>
</dbReference>
<keyword evidence="1" id="KW-0472">Membrane</keyword>
<evidence type="ECO:0000256" key="1">
    <source>
        <dbReference type="SAM" id="Phobius"/>
    </source>
</evidence>
<dbReference type="EMBL" id="LACI01000322">
    <property type="protein sequence ID" value="KJU87100.1"/>
    <property type="molecule type" value="Genomic_DNA"/>
</dbReference>
<dbReference type="InterPro" id="IPR045584">
    <property type="entry name" value="Pilin-like"/>
</dbReference>
<dbReference type="AlphaFoldDB" id="A0A0F3GYZ0"/>
<accession>A0A0F3GYZ0</accession>
<proteinExistence type="predicted"/>
<dbReference type="Pfam" id="PF07963">
    <property type="entry name" value="N_methyl"/>
    <property type="match status" value="1"/>
</dbReference>
<keyword evidence="1" id="KW-1133">Transmembrane helix</keyword>
<dbReference type="SUPFAM" id="SSF54523">
    <property type="entry name" value="Pili subunits"/>
    <property type="match status" value="1"/>
</dbReference>
<dbReference type="InterPro" id="IPR012902">
    <property type="entry name" value="N_methyl_site"/>
</dbReference>